<proteinExistence type="predicted"/>
<organism evidence="1">
    <name type="scientific">Solibacter usitatus (strain Ellin6076)</name>
    <dbReference type="NCBI Taxonomy" id="234267"/>
    <lineage>
        <taxon>Bacteria</taxon>
        <taxon>Pseudomonadati</taxon>
        <taxon>Acidobacteriota</taxon>
        <taxon>Terriglobia</taxon>
        <taxon>Bryobacterales</taxon>
        <taxon>Solibacteraceae</taxon>
        <taxon>Candidatus Solibacter</taxon>
    </lineage>
</organism>
<name>Q01RA6_SOLUE</name>
<dbReference type="InterPro" id="IPR011048">
    <property type="entry name" value="Haem_d1_sf"/>
</dbReference>
<dbReference type="eggNOG" id="COG3391">
    <property type="taxonomic scope" value="Bacteria"/>
</dbReference>
<dbReference type="STRING" id="234267.Acid_6901"/>
<dbReference type="AlphaFoldDB" id="Q01RA6"/>
<dbReference type="InParanoid" id="Q01RA6"/>
<accession>Q01RA6</accession>
<dbReference type="EMBL" id="CP000473">
    <property type="protein sequence ID" value="ABJ87814.1"/>
    <property type="molecule type" value="Genomic_DNA"/>
</dbReference>
<dbReference type="InterPro" id="IPR015943">
    <property type="entry name" value="WD40/YVTN_repeat-like_dom_sf"/>
</dbReference>
<reference evidence="1" key="1">
    <citation type="submission" date="2006-10" db="EMBL/GenBank/DDBJ databases">
        <title>Complete sequence of Solibacter usitatus Ellin6076.</title>
        <authorList>
            <consortium name="US DOE Joint Genome Institute"/>
            <person name="Copeland A."/>
            <person name="Lucas S."/>
            <person name="Lapidus A."/>
            <person name="Barry K."/>
            <person name="Detter J.C."/>
            <person name="Glavina del Rio T."/>
            <person name="Hammon N."/>
            <person name="Israni S."/>
            <person name="Dalin E."/>
            <person name="Tice H."/>
            <person name="Pitluck S."/>
            <person name="Thompson L.S."/>
            <person name="Brettin T."/>
            <person name="Bruce D."/>
            <person name="Han C."/>
            <person name="Tapia R."/>
            <person name="Gilna P."/>
            <person name="Schmutz J."/>
            <person name="Larimer F."/>
            <person name="Land M."/>
            <person name="Hauser L."/>
            <person name="Kyrpides N."/>
            <person name="Mikhailova N."/>
            <person name="Janssen P.H."/>
            <person name="Kuske C.R."/>
            <person name="Richardson P."/>
        </authorList>
    </citation>
    <scope>NUCLEOTIDE SEQUENCE</scope>
    <source>
        <strain evidence="1">Ellin6076</strain>
    </source>
</reference>
<protein>
    <submittedName>
        <fullName evidence="1">Uncharacterized protein</fullName>
    </submittedName>
</protein>
<dbReference type="HOGENOM" id="CLU_1676697_0_0_0"/>
<dbReference type="Gene3D" id="2.130.10.10">
    <property type="entry name" value="YVTN repeat-like/Quinoprotein amine dehydrogenase"/>
    <property type="match status" value="1"/>
</dbReference>
<gene>
    <name evidence="1" type="ordered locus">Acid_6901</name>
</gene>
<evidence type="ECO:0000313" key="1">
    <source>
        <dbReference type="EMBL" id="ABJ87814.1"/>
    </source>
</evidence>
<dbReference type="KEGG" id="sus:Acid_6901"/>
<sequence>MRAQSGDPQIPPTRQEIQVADLAKGVVLAKRPVLSALKNYPMALDETRHRILIGCRAPSKMLVFDTETGKQTTSIDIVDDTDDLFYDALKKRVYVIGGGGFVDVFDQKGADQYTRIEHLATAAGARTGFFASDWGKLFVAAPHRGEQRAEVFIFDTK</sequence>
<dbReference type="SUPFAM" id="SSF51004">
    <property type="entry name" value="C-terminal (heme d1) domain of cytochrome cd1-nitrite reductase"/>
    <property type="match status" value="1"/>
</dbReference>